<feature type="compositionally biased region" description="Polar residues" evidence="14">
    <location>
        <begin position="1594"/>
        <end position="1604"/>
    </location>
</feature>
<comment type="function">
    <text evidence="12">Single-stranded DNA endonuclease involved in excision repair of DNA damaged with UV light, bulky adducts, or cross-linking agents. Essential for the incision step of excision-repair.</text>
</comment>
<feature type="compositionally biased region" description="Acidic residues" evidence="14">
    <location>
        <begin position="563"/>
        <end position="576"/>
    </location>
</feature>
<keyword evidence="5" id="KW-0479">Metal-binding</keyword>
<dbReference type="RefSeq" id="XP_062652649.1">
    <property type="nucleotide sequence ID" value="XM_062795045.1"/>
</dbReference>
<feature type="region of interest" description="Disordered" evidence="14">
    <location>
        <begin position="1594"/>
        <end position="1615"/>
    </location>
</feature>
<evidence type="ECO:0000256" key="9">
    <source>
        <dbReference type="ARBA" id="ARBA00022842"/>
    </source>
</evidence>
<dbReference type="SMART" id="SM00484">
    <property type="entry name" value="XPGI"/>
    <property type="match status" value="1"/>
</dbReference>
<dbReference type="GO" id="GO:0046872">
    <property type="term" value="F:metal ion binding"/>
    <property type="evidence" value="ECO:0007669"/>
    <property type="project" value="UniProtKB-KW"/>
</dbReference>
<protein>
    <submittedName>
        <fullName evidence="17">PIN domain-like protein</fullName>
    </submittedName>
</protein>
<feature type="region of interest" description="Disordered" evidence="14">
    <location>
        <begin position="474"/>
        <end position="530"/>
    </location>
</feature>
<keyword evidence="8" id="KW-0378">Hydrolase</keyword>
<feature type="region of interest" description="Disordered" evidence="14">
    <location>
        <begin position="418"/>
        <end position="459"/>
    </location>
</feature>
<dbReference type="InterPro" id="IPR006084">
    <property type="entry name" value="XPG/Rad2"/>
</dbReference>
<dbReference type="InterPro" id="IPR006086">
    <property type="entry name" value="XPG-I_dom"/>
</dbReference>
<dbReference type="GO" id="GO:0016788">
    <property type="term" value="F:hydrolase activity, acting on ester bonds"/>
    <property type="evidence" value="ECO:0007669"/>
    <property type="project" value="InterPro"/>
</dbReference>
<dbReference type="Pfam" id="PF10287">
    <property type="entry name" value="YJL171C_Tos1_C"/>
    <property type="match status" value="1"/>
</dbReference>
<evidence type="ECO:0000256" key="8">
    <source>
        <dbReference type="ARBA" id="ARBA00022801"/>
    </source>
</evidence>
<evidence type="ECO:0000256" key="7">
    <source>
        <dbReference type="ARBA" id="ARBA00022763"/>
    </source>
</evidence>
<feature type="compositionally biased region" description="Acidic residues" evidence="14">
    <location>
        <begin position="639"/>
        <end position="655"/>
    </location>
</feature>
<keyword evidence="11" id="KW-0539">Nucleus</keyword>
<dbReference type="SUPFAM" id="SSF88723">
    <property type="entry name" value="PIN domain-like"/>
    <property type="match status" value="1"/>
</dbReference>
<dbReference type="EMBL" id="MU853223">
    <property type="protein sequence ID" value="KAK4128878.1"/>
    <property type="molecule type" value="Genomic_DNA"/>
</dbReference>
<dbReference type="FunFam" id="3.40.50.1010:FF:000061">
    <property type="entry name" value="Single-stranded DNA endonuclease (Eurofung)"/>
    <property type="match status" value="1"/>
</dbReference>
<dbReference type="InterPro" id="IPR018805">
    <property type="entry name" value="YJL171C/Tos1_C"/>
</dbReference>
<evidence type="ECO:0000256" key="3">
    <source>
        <dbReference type="ARBA" id="ARBA00005283"/>
    </source>
</evidence>
<evidence type="ECO:0000313" key="18">
    <source>
        <dbReference type="Proteomes" id="UP001302602"/>
    </source>
</evidence>
<dbReference type="InterPro" id="IPR036279">
    <property type="entry name" value="5-3_exonuclease_C_sf"/>
</dbReference>
<dbReference type="Gene3D" id="3.40.50.1010">
    <property type="entry name" value="5'-nuclease"/>
    <property type="match status" value="2"/>
</dbReference>
<dbReference type="InterPro" id="IPR001044">
    <property type="entry name" value="XPG/Rad2_eukaryotes"/>
</dbReference>
<feature type="domain" description="XPG N-terminal" evidence="16">
    <location>
        <begin position="1"/>
        <end position="98"/>
    </location>
</feature>
<evidence type="ECO:0000256" key="11">
    <source>
        <dbReference type="ARBA" id="ARBA00023242"/>
    </source>
</evidence>
<name>A0AAN6U9D4_9PEZI</name>
<feature type="compositionally biased region" description="Basic and acidic residues" evidence="14">
    <location>
        <begin position="606"/>
        <end position="623"/>
    </location>
</feature>
<keyword evidence="13" id="KW-0175">Coiled coil</keyword>
<feature type="coiled-coil region" evidence="13">
    <location>
        <begin position="763"/>
        <end position="798"/>
    </location>
</feature>
<evidence type="ECO:0000256" key="1">
    <source>
        <dbReference type="ARBA" id="ARBA00001946"/>
    </source>
</evidence>
<dbReference type="PROSITE" id="PS00842">
    <property type="entry name" value="XPG_2"/>
    <property type="match status" value="1"/>
</dbReference>
<accession>A0AAN6U9D4</accession>
<dbReference type="GO" id="GO:0006289">
    <property type="term" value="P:nucleotide-excision repair"/>
    <property type="evidence" value="ECO:0007669"/>
    <property type="project" value="InterPro"/>
</dbReference>
<evidence type="ECO:0000256" key="5">
    <source>
        <dbReference type="ARBA" id="ARBA00022723"/>
    </source>
</evidence>
<dbReference type="GO" id="GO:0004520">
    <property type="term" value="F:DNA endonuclease activity"/>
    <property type="evidence" value="ECO:0007669"/>
    <property type="project" value="TreeGrafter"/>
</dbReference>
<gene>
    <name evidence="17" type="ORF">N657DRAFT_660419</name>
</gene>
<comment type="caution">
    <text evidence="17">The sequence shown here is derived from an EMBL/GenBank/DDBJ whole genome shotgun (WGS) entry which is preliminary data.</text>
</comment>
<feature type="region of interest" description="Disordered" evidence="14">
    <location>
        <begin position="546"/>
        <end position="662"/>
    </location>
</feature>
<comment type="cofactor">
    <cofactor evidence="1">
        <name>Mg(2+)</name>
        <dbReference type="ChEBI" id="CHEBI:18420"/>
    </cofactor>
</comment>
<feature type="compositionally biased region" description="Gly residues" evidence="14">
    <location>
        <begin position="1059"/>
        <end position="1068"/>
    </location>
</feature>
<dbReference type="InterPro" id="IPR006085">
    <property type="entry name" value="XPG_DNA_repair_N"/>
</dbReference>
<keyword evidence="18" id="KW-1185">Reference proteome</keyword>
<feature type="compositionally biased region" description="Acidic residues" evidence="14">
    <location>
        <begin position="433"/>
        <end position="444"/>
    </location>
</feature>
<evidence type="ECO:0000256" key="10">
    <source>
        <dbReference type="ARBA" id="ARBA00023204"/>
    </source>
</evidence>
<evidence type="ECO:0000256" key="2">
    <source>
        <dbReference type="ARBA" id="ARBA00004123"/>
    </source>
</evidence>
<dbReference type="Proteomes" id="UP001302602">
    <property type="component" value="Unassembled WGS sequence"/>
</dbReference>
<dbReference type="PRINTS" id="PR00853">
    <property type="entry name" value="XPGRADSUPER"/>
</dbReference>
<feature type="region of interest" description="Disordered" evidence="14">
    <location>
        <begin position="1057"/>
        <end position="1143"/>
    </location>
</feature>
<dbReference type="CDD" id="cd09868">
    <property type="entry name" value="PIN_XPG_RAD2"/>
    <property type="match status" value="2"/>
</dbReference>
<reference evidence="17" key="1">
    <citation type="journal article" date="2023" name="Mol. Phylogenet. Evol.">
        <title>Genome-scale phylogeny and comparative genomics of the fungal order Sordariales.</title>
        <authorList>
            <person name="Hensen N."/>
            <person name="Bonometti L."/>
            <person name="Westerberg I."/>
            <person name="Brannstrom I.O."/>
            <person name="Guillou S."/>
            <person name="Cros-Aarteil S."/>
            <person name="Calhoun S."/>
            <person name="Haridas S."/>
            <person name="Kuo A."/>
            <person name="Mondo S."/>
            <person name="Pangilinan J."/>
            <person name="Riley R."/>
            <person name="LaButti K."/>
            <person name="Andreopoulos B."/>
            <person name="Lipzen A."/>
            <person name="Chen C."/>
            <person name="Yan M."/>
            <person name="Daum C."/>
            <person name="Ng V."/>
            <person name="Clum A."/>
            <person name="Steindorff A."/>
            <person name="Ohm R.A."/>
            <person name="Martin F."/>
            <person name="Silar P."/>
            <person name="Natvig D.O."/>
            <person name="Lalanne C."/>
            <person name="Gautier V."/>
            <person name="Ament-Velasquez S.L."/>
            <person name="Kruys A."/>
            <person name="Hutchinson M.I."/>
            <person name="Powell A.J."/>
            <person name="Barry K."/>
            <person name="Miller A.N."/>
            <person name="Grigoriev I.V."/>
            <person name="Debuchy R."/>
            <person name="Gladieux P."/>
            <person name="Hiltunen Thoren M."/>
            <person name="Johannesson H."/>
        </authorList>
    </citation>
    <scope>NUCLEOTIDE SEQUENCE</scope>
    <source>
        <strain evidence="17">CBS 731.68</strain>
    </source>
</reference>
<feature type="compositionally biased region" description="Basic and acidic residues" evidence="14">
    <location>
        <begin position="577"/>
        <end position="596"/>
    </location>
</feature>
<dbReference type="GO" id="GO:0003697">
    <property type="term" value="F:single-stranded DNA binding"/>
    <property type="evidence" value="ECO:0007669"/>
    <property type="project" value="InterPro"/>
</dbReference>
<dbReference type="GeneID" id="87831814"/>
<keyword evidence="6" id="KW-0255">Endonuclease</keyword>
<dbReference type="Pfam" id="PF00752">
    <property type="entry name" value="XPG_N"/>
    <property type="match status" value="1"/>
</dbReference>
<evidence type="ECO:0000313" key="17">
    <source>
        <dbReference type="EMBL" id="KAK4128878.1"/>
    </source>
</evidence>
<comment type="subcellular location">
    <subcellularLocation>
        <location evidence="2">Nucleus</location>
    </subcellularLocation>
</comment>
<dbReference type="InterPro" id="IPR008918">
    <property type="entry name" value="HhH2"/>
</dbReference>
<dbReference type="Pfam" id="PF00867">
    <property type="entry name" value="XPG_I"/>
    <property type="match status" value="1"/>
</dbReference>
<evidence type="ECO:0000256" key="6">
    <source>
        <dbReference type="ARBA" id="ARBA00022759"/>
    </source>
</evidence>
<comment type="similarity">
    <text evidence="3">Belongs to the XPG/RAD2 endonuclease family. XPG subfamily.</text>
</comment>
<evidence type="ECO:0000259" key="15">
    <source>
        <dbReference type="SMART" id="SM00484"/>
    </source>
</evidence>
<keyword evidence="7" id="KW-0227">DNA damage</keyword>
<dbReference type="InterPro" id="IPR029060">
    <property type="entry name" value="PIN-like_dom_sf"/>
</dbReference>
<proteinExistence type="inferred from homology"/>
<dbReference type="PROSITE" id="PS00841">
    <property type="entry name" value="XPG_1"/>
    <property type="match status" value="1"/>
</dbReference>
<sequence length="1615" mass="178562">MGVQGLWTVVQPCARPTNLATLNRRRLAVDASIWIYQFLKAVRDKEGNALRNSHIVGFFRRICKLLWYGVKPVFVFDGGAPALKRATLQGRRRRREGRREDAARTAGKLLAVQMQRIAEEEEEKRRRRAAAASAEVEEEQEQLPSMDQIVYADELGMSKQERQKNRRFHKQDAYHLPDLQNGIEGMGKPNDPRIMSVEELEEYAKQFHNGEDINLYDFSKIDFDGEFFKSLPAADRYNILNAARIRSRLRMGLSKDQLDGMFPDRMAFSRFQIERVKERNHLTQRLMYELGMAGTDLTMGVNRIAGDRSREYILVKNEGAEGGWALGVVSKDKDRGQIHKPIDVDELEFQYQGQDDEDEWEDEEFEDVPIEGLNRLPKLRVDDADEALFVDNGNEGSLFDDDRVQQDEDEGLSRAIALSLQNQHSAEKPNQEDKEEDEEAEETPAPEWKQKAVEPPRPIVSITGRMVAHIVNNRASAAVPKRRGSESSDSDVDLQSALAAARKKQPKAQAMSKSAPAPAPIKPNVKNRFDGPLPFEKLDWCAAFGGKPVRQSTEKPKKSQEIETGDLEAVSDDEAGGFEKEPSEETVADKKNDKPRPLPPWLTDDTDIRESVRKQQELERQLNEETEEDELRLGKSQDDVIEIESSSDDDSDIEILDAPPQARQTFASLPGAKDEEMEFEDVTMPAELERAAEAPTHDNDMSEEARIEAELFGNHTLPPAQQIRTEGLASSNDDTLVDPDAPGPEEFEDFSDPEEEELLAQMAEEAQEHARFASQLNNKSQRENQDAYEQELRALRTQQKKDRRDADEVTQVMVAECQALLALFGIPYITAPMEAEAQCAELVRLNLVDGIVTDDSDTFLFGGTRVYKNMFNSNKYLLGSDYTEGLIGVGPVTALEILSEFPGRDGLAQFRDWWHDVQNRGRPKEADADSPFRRKFRKAQATKLFLPLGWPNPAVVDAYLHPEVDSNPEPFQWGVPDLDGLRRFLMSTIGWSQERTDEVLVPVIRDMNKRDVEGTQSNITRFFGGAVGVGVKEAFAPRQRGAAGSRRMADAVSRLRARTGGGSGGDPGQGWEIPVAAPPVPKKGRKRKAKGVAADDSGDDGPDKHGKGEEVEDEDQDEDEGASSKGKRKRKRAGGAAGKGKKAVELRVRMSSVGASYQQPARFQYRIIKHHNMRDDILTAMLAMAGTAQSAVKPSKELCQGTSYLEAGIFYCQKVQQVTYEIVGMLGEPSQYQEVTHMDQQIGKCQFALRQISGPFAPFIAPLSLHFREPLNLKQMAVYMPLRQRSTSIEKQRRGSAIGHYQPHVEGSENQTQWTPPVIDYWNYSNPLPHGENVTRSPDGAFTETTTSVFTFIVTSSSDQYDTTVTVRTTMVVTTTTTSPSTAKATGGQSSGTITIQAHSMTTLLSGISSATSSVSSGSPSSAGIATATPSMTTVFASVSYNPTSRSILSPVPGFTNSIRSYNVVPVSGPQPSASPVLNPGGGSALTHEFVRIGYYNAGQQKAEGVMFLGNYDGQGSGIYTEKFGNSLSYLKVDGTGGASGPTILKGTHRLSSQEAALVTDQPCDETCGYIQRGAVAYMQLLARVRRGVFEVSSPGNDKATTSVRAAGSEGGDAN</sequence>
<reference evidence="17" key="2">
    <citation type="submission" date="2023-05" db="EMBL/GenBank/DDBJ databases">
        <authorList>
            <consortium name="Lawrence Berkeley National Laboratory"/>
            <person name="Steindorff A."/>
            <person name="Hensen N."/>
            <person name="Bonometti L."/>
            <person name="Westerberg I."/>
            <person name="Brannstrom I.O."/>
            <person name="Guillou S."/>
            <person name="Cros-Aarteil S."/>
            <person name="Calhoun S."/>
            <person name="Haridas S."/>
            <person name="Kuo A."/>
            <person name="Mondo S."/>
            <person name="Pangilinan J."/>
            <person name="Riley R."/>
            <person name="Labutti K."/>
            <person name="Andreopoulos B."/>
            <person name="Lipzen A."/>
            <person name="Chen C."/>
            <person name="Yanf M."/>
            <person name="Daum C."/>
            <person name="Ng V."/>
            <person name="Clum A."/>
            <person name="Ohm R."/>
            <person name="Martin F."/>
            <person name="Silar P."/>
            <person name="Natvig D."/>
            <person name="Lalanne C."/>
            <person name="Gautier V."/>
            <person name="Ament-Velasquez S.L."/>
            <person name="Kruys A."/>
            <person name="Hutchinson M.I."/>
            <person name="Powell A.J."/>
            <person name="Barry K."/>
            <person name="Miller A.N."/>
            <person name="Grigoriev I.V."/>
            <person name="Debuchy R."/>
            <person name="Gladieux P."/>
            <person name="Thoren M.H."/>
            <person name="Johannesson H."/>
        </authorList>
    </citation>
    <scope>NUCLEOTIDE SEQUENCE</scope>
    <source>
        <strain evidence="17">CBS 731.68</strain>
    </source>
</reference>
<dbReference type="FunFam" id="3.40.50.1010:FF:000025">
    <property type="entry name" value="DNA repair protein RAD2"/>
    <property type="match status" value="1"/>
</dbReference>
<feature type="compositionally biased region" description="Low complexity" evidence="14">
    <location>
        <begin position="507"/>
        <end position="516"/>
    </location>
</feature>
<feature type="domain" description="XPG-I" evidence="15">
    <location>
        <begin position="822"/>
        <end position="903"/>
    </location>
</feature>
<dbReference type="InterPro" id="IPR019974">
    <property type="entry name" value="XPG_CS"/>
</dbReference>
<dbReference type="Pfam" id="PF10290">
    <property type="entry name" value="YJL171C_Tos1_N"/>
    <property type="match status" value="1"/>
</dbReference>
<evidence type="ECO:0000256" key="13">
    <source>
        <dbReference type="SAM" id="Coils"/>
    </source>
</evidence>
<keyword evidence="10" id="KW-0234">DNA repair</keyword>
<feature type="compositionally biased region" description="Basic and acidic residues" evidence="14">
    <location>
        <begin position="552"/>
        <end position="561"/>
    </location>
</feature>
<dbReference type="PANTHER" id="PTHR16171">
    <property type="entry name" value="DNA REPAIR PROTEIN COMPLEMENTING XP-G CELLS-RELATED"/>
    <property type="match status" value="1"/>
</dbReference>
<organism evidence="17 18">
    <name type="scientific">Parathielavia appendiculata</name>
    <dbReference type="NCBI Taxonomy" id="2587402"/>
    <lineage>
        <taxon>Eukaryota</taxon>
        <taxon>Fungi</taxon>
        <taxon>Dikarya</taxon>
        <taxon>Ascomycota</taxon>
        <taxon>Pezizomycotina</taxon>
        <taxon>Sordariomycetes</taxon>
        <taxon>Sordariomycetidae</taxon>
        <taxon>Sordariales</taxon>
        <taxon>Chaetomiaceae</taxon>
        <taxon>Parathielavia</taxon>
    </lineage>
</organism>
<dbReference type="PRINTS" id="PR00066">
    <property type="entry name" value="XRODRMPGMNTG"/>
</dbReference>
<feature type="compositionally biased region" description="Acidic residues" evidence="14">
    <location>
        <begin position="1110"/>
        <end position="1121"/>
    </location>
</feature>
<evidence type="ECO:0000256" key="12">
    <source>
        <dbReference type="ARBA" id="ARBA00053135"/>
    </source>
</evidence>
<keyword evidence="9" id="KW-0460">Magnesium</keyword>
<dbReference type="SUPFAM" id="SSF47807">
    <property type="entry name" value="5' to 3' exonuclease, C-terminal subdomain"/>
    <property type="match status" value="1"/>
</dbReference>
<evidence type="ECO:0000256" key="14">
    <source>
        <dbReference type="SAM" id="MobiDB-lite"/>
    </source>
</evidence>
<evidence type="ECO:0000259" key="16">
    <source>
        <dbReference type="SMART" id="SM00485"/>
    </source>
</evidence>
<dbReference type="PANTHER" id="PTHR16171:SF7">
    <property type="entry name" value="DNA REPAIR PROTEIN RAD2"/>
    <property type="match status" value="1"/>
</dbReference>
<dbReference type="SMART" id="SM00485">
    <property type="entry name" value="XPGN"/>
    <property type="match status" value="1"/>
</dbReference>
<dbReference type="GO" id="GO:0005634">
    <property type="term" value="C:nucleus"/>
    <property type="evidence" value="ECO:0007669"/>
    <property type="project" value="UniProtKB-SubCell"/>
</dbReference>
<evidence type="ECO:0000256" key="4">
    <source>
        <dbReference type="ARBA" id="ARBA00022722"/>
    </source>
</evidence>
<keyword evidence="4" id="KW-0540">Nuclease</keyword>
<dbReference type="InterPro" id="IPR018807">
    <property type="entry name" value="YJL171C/Tos1_N"/>
</dbReference>
<dbReference type="SMART" id="SM00279">
    <property type="entry name" value="HhH2"/>
    <property type="match status" value="1"/>
</dbReference>
<dbReference type="CDD" id="cd09904">
    <property type="entry name" value="H3TH_XPG"/>
    <property type="match status" value="1"/>
</dbReference>